<reference evidence="4" key="1">
    <citation type="submission" date="2011-05" db="EMBL/GenBank/DDBJ databases">
        <title>Complete sequence of Desulfotomaculum ruminis DSM 2154.</title>
        <authorList>
            <person name="Lucas S."/>
            <person name="Copeland A."/>
            <person name="Lapidus A."/>
            <person name="Cheng J.-F."/>
            <person name="Goodwin L."/>
            <person name="Pitluck S."/>
            <person name="Lu M."/>
            <person name="Detter J.C."/>
            <person name="Han C."/>
            <person name="Tapia R."/>
            <person name="Land M."/>
            <person name="Hauser L."/>
            <person name="Kyrpides N."/>
            <person name="Ivanova N."/>
            <person name="Mikhailova N."/>
            <person name="Pagani I."/>
            <person name="Stams A.J.M."/>
            <person name="Plugge C.M."/>
            <person name="Muyzer G."/>
            <person name="Kuever J."/>
            <person name="Parshina S.N."/>
            <person name="Ivanova A.E."/>
            <person name="Nazina T.N."/>
            <person name="Brambilla E."/>
            <person name="Spring S."/>
            <person name="Klenk H.-P."/>
            <person name="Woyke T."/>
        </authorList>
    </citation>
    <scope>NUCLEOTIDE SEQUENCE [LARGE SCALE GENOMIC DNA]</scope>
    <source>
        <strain evidence="4">ATCC 23193 / DSM 2154 / NCIB 8452 / DL</strain>
    </source>
</reference>
<proteinExistence type="predicted"/>
<dbReference type="eggNOG" id="COG3875">
    <property type="taxonomic scope" value="Bacteria"/>
</dbReference>
<dbReference type="KEGG" id="dru:Desru_3370"/>
<feature type="domain" description="LarA-like N-terminal" evidence="1">
    <location>
        <begin position="7"/>
        <end position="200"/>
    </location>
</feature>
<dbReference type="InterPro" id="IPR048068">
    <property type="entry name" value="LarA-like"/>
</dbReference>
<dbReference type="STRING" id="696281.Desru_3370"/>
<dbReference type="Gene3D" id="3.90.226.30">
    <property type="match status" value="1"/>
</dbReference>
<dbReference type="InterPro" id="IPR018657">
    <property type="entry name" value="LarA-like_N"/>
</dbReference>
<protein>
    <submittedName>
        <fullName evidence="3">Uncharacterized protein</fullName>
    </submittedName>
</protein>
<evidence type="ECO:0000313" key="3">
    <source>
        <dbReference type="EMBL" id="AEG61575.1"/>
    </source>
</evidence>
<organism evidence="3 4">
    <name type="scientific">Desulforamulus ruminis (strain ATCC 23193 / DSM 2154 / NCIMB 8452 / DL)</name>
    <name type="common">Desulfotomaculum ruminis</name>
    <dbReference type="NCBI Taxonomy" id="696281"/>
    <lineage>
        <taxon>Bacteria</taxon>
        <taxon>Bacillati</taxon>
        <taxon>Bacillota</taxon>
        <taxon>Clostridia</taxon>
        <taxon>Eubacteriales</taxon>
        <taxon>Peptococcaceae</taxon>
        <taxon>Desulforamulus</taxon>
    </lineage>
</organism>
<keyword evidence="4" id="KW-1185">Reference proteome</keyword>
<dbReference type="AlphaFoldDB" id="F6DKU3"/>
<dbReference type="Pfam" id="PF21113">
    <property type="entry name" value="LarA_C"/>
    <property type="match status" value="1"/>
</dbReference>
<gene>
    <name evidence="3" type="ordered locus">Desru_3370</name>
</gene>
<dbReference type="InterPro" id="IPR047926">
    <property type="entry name" value="Ni_dep_LarA"/>
</dbReference>
<dbReference type="PANTHER" id="PTHR33171:SF17">
    <property type="entry name" value="LARA-LIKE N-TERMINAL DOMAIN-CONTAINING PROTEIN"/>
    <property type="match status" value="1"/>
</dbReference>
<dbReference type="SUPFAM" id="SSF53335">
    <property type="entry name" value="S-adenosyl-L-methionine-dependent methyltransferases"/>
    <property type="match status" value="1"/>
</dbReference>
<dbReference type="NCBIfam" id="NF033504">
    <property type="entry name" value="Ni_dep_LarA"/>
    <property type="match status" value="1"/>
</dbReference>
<dbReference type="GO" id="GO:0050043">
    <property type="term" value="F:lactate racemase activity"/>
    <property type="evidence" value="ECO:0007669"/>
    <property type="project" value="InterPro"/>
</dbReference>
<dbReference type="InterPro" id="IPR043166">
    <property type="entry name" value="LarA-like_C"/>
</dbReference>
<dbReference type="EMBL" id="CP002780">
    <property type="protein sequence ID" value="AEG61575.1"/>
    <property type="molecule type" value="Genomic_DNA"/>
</dbReference>
<name>F6DKU3_DESRL</name>
<sequence length="415" mass="45990">MKLVFNYGKESLGLNIQDQHIVDIVRASMPAAGHAEWEIMRALNEPLGCPSLTTLIRQKNPKKVVLVVTDISRPVPQQWALPPLLEQIHEAGLKREQLTFVIATGAHRPNTPEETRESFGDMVDCYRFINHNCDSNLVSMGFLQDGSELLVNEKVAEADMIVTVGAVMPHNLAGFSGGPKLICPGVAGRKTIQANHSMMEKQGVGPGKTSGNPIQEQFWQAAEQVGVDFAVNLVLNHENSILKAFAGNPKRSWQEACVYCRKVYRLPLPEPASVVLAGAGGYPRDMNLYQSVKALINAARLVRPGGTVVLVAQCRDGMGEPLFQKWMQEAQKPEDVLERFKQQGFSLGPHKAFMICRVLKKIEVVLISDLAQSKIQGPLLKAVTHWEQAEREIIKRHGSNYRMVILPQAELVFPL</sequence>
<dbReference type="Pfam" id="PF09861">
    <property type="entry name" value="Lar_N"/>
    <property type="match status" value="1"/>
</dbReference>
<evidence type="ECO:0000259" key="2">
    <source>
        <dbReference type="Pfam" id="PF21113"/>
    </source>
</evidence>
<dbReference type="InterPro" id="IPR048520">
    <property type="entry name" value="LarA_C"/>
</dbReference>
<reference evidence="3 4" key="2">
    <citation type="journal article" date="2012" name="Stand. Genomic Sci.">
        <title>Complete genome sequence of the sulfate-reducing firmicute Desulfotomaculum ruminis type strain (DL(T)).</title>
        <authorList>
            <person name="Spring S."/>
            <person name="Visser M."/>
            <person name="Lu M."/>
            <person name="Copeland A."/>
            <person name="Lapidus A."/>
            <person name="Lucas S."/>
            <person name="Cheng J.F."/>
            <person name="Han C."/>
            <person name="Tapia R."/>
            <person name="Goodwin L.A."/>
            <person name="Pitluck S."/>
            <person name="Ivanova N."/>
            <person name="Land M."/>
            <person name="Hauser L."/>
            <person name="Larimer F."/>
            <person name="Rohde M."/>
            <person name="Goker M."/>
            <person name="Detter J.C."/>
            <person name="Kyrpides N.C."/>
            <person name="Woyke T."/>
            <person name="Schaap P.J."/>
            <person name="Plugge C.M."/>
            <person name="Muyzer G."/>
            <person name="Kuever J."/>
            <person name="Pereira I.A."/>
            <person name="Parshina S.N."/>
            <person name="Bernier-Latmani R."/>
            <person name="Stams A.J."/>
            <person name="Klenk H.P."/>
        </authorList>
    </citation>
    <scope>NUCLEOTIDE SEQUENCE [LARGE SCALE GENOMIC DNA]</scope>
    <source>
        <strain evidence="4">ATCC 23193 / DSM 2154 / NCIB 8452 / DL</strain>
    </source>
</reference>
<dbReference type="Proteomes" id="UP000009234">
    <property type="component" value="Chromosome"/>
</dbReference>
<dbReference type="OrthoDB" id="9770545at2"/>
<dbReference type="Gene3D" id="3.40.50.11440">
    <property type="match status" value="1"/>
</dbReference>
<dbReference type="PANTHER" id="PTHR33171">
    <property type="entry name" value="LAR_N DOMAIN-CONTAINING PROTEIN"/>
    <property type="match status" value="1"/>
</dbReference>
<dbReference type="HOGENOM" id="CLU_050189_0_0_9"/>
<evidence type="ECO:0000313" key="4">
    <source>
        <dbReference type="Proteomes" id="UP000009234"/>
    </source>
</evidence>
<dbReference type="RefSeq" id="WP_013843321.1">
    <property type="nucleotide sequence ID" value="NC_015589.1"/>
</dbReference>
<accession>F6DKU3</accession>
<evidence type="ECO:0000259" key="1">
    <source>
        <dbReference type="Pfam" id="PF09861"/>
    </source>
</evidence>
<dbReference type="InterPro" id="IPR029063">
    <property type="entry name" value="SAM-dependent_MTases_sf"/>
</dbReference>
<feature type="domain" description="Lactate racemase C-terminal" evidence="2">
    <location>
        <begin position="271"/>
        <end position="408"/>
    </location>
</feature>